<name>A0A849AK23_9MICO</name>
<evidence type="ECO:0000313" key="2">
    <source>
        <dbReference type="Proteomes" id="UP000557772"/>
    </source>
</evidence>
<dbReference type="SUPFAM" id="SSF52540">
    <property type="entry name" value="P-loop containing nucleoside triphosphate hydrolases"/>
    <property type="match status" value="1"/>
</dbReference>
<dbReference type="InterPro" id="IPR027417">
    <property type="entry name" value="P-loop_NTPase"/>
</dbReference>
<gene>
    <name evidence="1" type="ORF">HJ588_15990</name>
</gene>
<dbReference type="RefSeq" id="WP_171157506.1">
    <property type="nucleotide sequence ID" value="NZ_JABENB010000003.1"/>
</dbReference>
<proteinExistence type="predicted"/>
<dbReference type="Gene3D" id="3.40.50.300">
    <property type="entry name" value="P-loop containing nucleotide triphosphate hydrolases"/>
    <property type="match status" value="1"/>
</dbReference>
<keyword evidence="2" id="KW-1185">Reference proteome</keyword>
<dbReference type="Proteomes" id="UP000557772">
    <property type="component" value="Unassembled WGS sequence"/>
</dbReference>
<evidence type="ECO:0000313" key="1">
    <source>
        <dbReference type="EMBL" id="NNG40765.1"/>
    </source>
</evidence>
<dbReference type="AlphaFoldDB" id="A0A849AK23"/>
<organism evidence="1 2">
    <name type="scientific">Flexivirga aerilata</name>
    <dbReference type="NCBI Taxonomy" id="1656889"/>
    <lineage>
        <taxon>Bacteria</taxon>
        <taxon>Bacillati</taxon>
        <taxon>Actinomycetota</taxon>
        <taxon>Actinomycetes</taxon>
        <taxon>Micrococcales</taxon>
        <taxon>Dermacoccaceae</taxon>
        <taxon>Flexivirga</taxon>
    </lineage>
</organism>
<protein>
    <submittedName>
        <fullName evidence="1">Uncharacterized protein</fullName>
    </submittedName>
</protein>
<dbReference type="EMBL" id="JABENB010000003">
    <property type="protein sequence ID" value="NNG40765.1"/>
    <property type="molecule type" value="Genomic_DNA"/>
</dbReference>
<sequence length="426" mass="45915">MQDVSERRGVAAQDDVSQFIGELCRLRAACGSPSFTKLTQRLRQRMRTAGIPDSEIPARSTVAALFDPSRRRPNLEVVWFLIEVLLDDRPAELREWEAVFGRERRPLRGSSPVARLAETHTHVTPVVGARGVLERAGRSGNRSILIHGLPGSGLTTFANAVAREAGSRQPHLALTPEPHEPAAGILAKLLADAEPGGNQTDPATRWAHLTESSSPIVLVDGLTDQMQLDALMALQKGGVLITTSTTRLSSHAVTLTPPTITGVDVARILRCNKIEVSATDAATIAERLGGLAVPLQALNSHAATHPAWSAADYLISAGTIALRSMRSRLDDAIADLRCQDRHVLRMMWCQSHPITARRLALSACLSSKQTLQSLEALAAAHLIDFNGATGQLVPIVRAHTAELVKVGEPPTALRHSHLSERYDPTA</sequence>
<accession>A0A849AK23</accession>
<reference evidence="1 2" key="1">
    <citation type="submission" date="2020-05" db="EMBL/GenBank/DDBJ databases">
        <title>Flexivirga sp. ID2601S isolated from air conditioner.</title>
        <authorList>
            <person name="Kim D.H."/>
        </authorList>
    </citation>
    <scope>NUCLEOTIDE SEQUENCE [LARGE SCALE GENOMIC DNA]</scope>
    <source>
        <strain evidence="1 2">ID2601S</strain>
    </source>
</reference>
<comment type="caution">
    <text evidence="1">The sequence shown here is derived from an EMBL/GenBank/DDBJ whole genome shotgun (WGS) entry which is preliminary data.</text>
</comment>